<dbReference type="Proteomes" id="UP001177021">
    <property type="component" value="Unassembled WGS sequence"/>
</dbReference>
<evidence type="ECO:0000313" key="2">
    <source>
        <dbReference type="Proteomes" id="UP001177021"/>
    </source>
</evidence>
<comment type="caution">
    <text evidence="1">The sequence shown here is derived from an EMBL/GenBank/DDBJ whole genome shotgun (WGS) entry which is preliminary data.</text>
</comment>
<proteinExistence type="predicted"/>
<organism evidence="1 2">
    <name type="scientific">Trifolium pratense</name>
    <name type="common">Red clover</name>
    <dbReference type="NCBI Taxonomy" id="57577"/>
    <lineage>
        <taxon>Eukaryota</taxon>
        <taxon>Viridiplantae</taxon>
        <taxon>Streptophyta</taxon>
        <taxon>Embryophyta</taxon>
        <taxon>Tracheophyta</taxon>
        <taxon>Spermatophyta</taxon>
        <taxon>Magnoliopsida</taxon>
        <taxon>eudicotyledons</taxon>
        <taxon>Gunneridae</taxon>
        <taxon>Pentapetalae</taxon>
        <taxon>rosids</taxon>
        <taxon>fabids</taxon>
        <taxon>Fabales</taxon>
        <taxon>Fabaceae</taxon>
        <taxon>Papilionoideae</taxon>
        <taxon>50 kb inversion clade</taxon>
        <taxon>NPAAA clade</taxon>
        <taxon>Hologalegina</taxon>
        <taxon>IRL clade</taxon>
        <taxon>Trifolieae</taxon>
        <taxon>Trifolium</taxon>
    </lineage>
</organism>
<sequence>MVNFPFSLVVFLLFVTSCYSVKFVDVDTICKNATNPSFCSTLLKSKPGGGSGDLASLAEYTLSVVHTNVTNTMNQIKELIKQSGSNVAATTHYKGCLFNFGDLGALGAIGAAQDALKKRDYKFAHDDANDISFFMFLCISGNLPSDPPFHDTSLLPKYVDIVDQIAKIIVRILNYLI</sequence>
<name>A0ACB0L9K6_TRIPR</name>
<reference evidence="1" key="1">
    <citation type="submission" date="2023-10" db="EMBL/GenBank/DDBJ databases">
        <authorList>
            <person name="Rodriguez Cubillos JULIANA M."/>
            <person name="De Vega J."/>
        </authorList>
    </citation>
    <scope>NUCLEOTIDE SEQUENCE</scope>
</reference>
<evidence type="ECO:0000313" key="1">
    <source>
        <dbReference type="EMBL" id="CAJ2665028.1"/>
    </source>
</evidence>
<accession>A0ACB0L9K6</accession>
<dbReference type="EMBL" id="CASHSV030000409">
    <property type="protein sequence ID" value="CAJ2665028.1"/>
    <property type="molecule type" value="Genomic_DNA"/>
</dbReference>
<gene>
    <name evidence="1" type="ORF">MILVUS5_LOCUS30093</name>
</gene>
<keyword evidence="2" id="KW-1185">Reference proteome</keyword>
<protein>
    <submittedName>
        <fullName evidence="1">Uncharacterized protein</fullName>
    </submittedName>
</protein>